<comment type="caution">
    <text evidence="7">The sequence shown here is derived from an EMBL/GenBank/DDBJ whole genome shotgun (WGS) entry which is preliminary data.</text>
</comment>
<name>A0A9P3H4B6_9FUNG</name>
<proteinExistence type="predicted"/>
<dbReference type="InterPro" id="IPR013785">
    <property type="entry name" value="Aldolase_TIM"/>
</dbReference>
<dbReference type="GO" id="GO:0010181">
    <property type="term" value="F:FMN binding"/>
    <property type="evidence" value="ECO:0007669"/>
    <property type="project" value="InterPro"/>
</dbReference>
<evidence type="ECO:0000256" key="3">
    <source>
        <dbReference type="ARBA" id="ARBA00022643"/>
    </source>
</evidence>
<organism evidence="7 8">
    <name type="scientific">Entomortierella parvispora</name>
    <dbReference type="NCBI Taxonomy" id="205924"/>
    <lineage>
        <taxon>Eukaryota</taxon>
        <taxon>Fungi</taxon>
        <taxon>Fungi incertae sedis</taxon>
        <taxon>Mucoromycota</taxon>
        <taxon>Mortierellomycotina</taxon>
        <taxon>Mortierellomycetes</taxon>
        <taxon>Mortierellales</taxon>
        <taxon>Mortierellaceae</taxon>
        <taxon>Entomortierella</taxon>
    </lineage>
</organism>
<sequence length="327" mass="35976">MSDFHLAHHGSFALHGAAMCFVEATAVEARDRSSLMDNGIWSDDHIPNIKKVADLVHLLGGRIGLQLAHAGRKSSAPSRYTKDPPEELWLDEVVGPSAVKYNDPHHYNPREMTVEQIQSTIASFGAAAARAAKAGIDMVEIHGAHGYLIHNFLSFVSNLRTDEYGGPSLKNRARLLMEIIQVVRANFPADRPISLRISCTDWIEYKGEPSWDLEQSIELAEMIRDAGVDLLDCSTGGNDPDQKIPLFPGYQVQFAAEIKKRVPGLLVSTVGIINSGQLAEDILQEGKADMVRVGRGFLKHPNLPEHFARELNAKIAYQPTYGAGRHA</sequence>
<evidence type="ECO:0000256" key="1">
    <source>
        <dbReference type="ARBA" id="ARBA00001917"/>
    </source>
</evidence>
<dbReference type="InterPro" id="IPR001155">
    <property type="entry name" value="OxRdtase_FMN_N"/>
</dbReference>
<evidence type="ECO:0000259" key="6">
    <source>
        <dbReference type="Pfam" id="PF00724"/>
    </source>
</evidence>
<evidence type="ECO:0000313" key="8">
    <source>
        <dbReference type="Proteomes" id="UP000827284"/>
    </source>
</evidence>
<gene>
    <name evidence="7" type="ORF">EMPS_02156</name>
</gene>
<dbReference type="SUPFAM" id="SSF51395">
    <property type="entry name" value="FMN-linked oxidoreductases"/>
    <property type="match status" value="1"/>
</dbReference>
<keyword evidence="4" id="KW-0521">NADP</keyword>
<evidence type="ECO:0000256" key="2">
    <source>
        <dbReference type="ARBA" id="ARBA00022630"/>
    </source>
</evidence>
<evidence type="ECO:0000256" key="5">
    <source>
        <dbReference type="ARBA" id="ARBA00023002"/>
    </source>
</evidence>
<evidence type="ECO:0000256" key="4">
    <source>
        <dbReference type="ARBA" id="ARBA00022857"/>
    </source>
</evidence>
<dbReference type="Gene3D" id="3.20.20.70">
    <property type="entry name" value="Aldolase class I"/>
    <property type="match status" value="1"/>
</dbReference>
<dbReference type="EMBL" id="BQFW01000003">
    <property type="protein sequence ID" value="GJJ69807.1"/>
    <property type="molecule type" value="Genomic_DNA"/>
</dbReference>
<keyword evidence="2" id="KW-0285">Flavoprotein</keyword>
<dbReference type="InterPro" id="IPR044152">
    <property type="entry name" value="YqjM-like"/>
</dbReference>
<reference evidence="7" key="1">
    <citation type="submission" date="2021-11" db="EMBL/GenBank/DDBJ databases">
        <authorList>
            <person name="Herlambang A."/>
            <person name="Guo Y."/>
            <person name="Takashima Y."/>
            <person name="Nishizawa T."/>
        </authorList>
    </citation>
    <scope>NUCLEOTIDE SEQUENCE</scope>
    <source>
        <strain evidence="7">E1425</strain>
    </source>
</reference>
<comment type="cofactor">
    <cofactor evidence="1">
        <name>FMN</name>
        <dbReference type="ChEBI" id="CHEBI:58210"/>
    </cofactor>
</comment>
<dbReference type="OrthoDB" id="72788at2759"/>
<dbReference type="PANTHER" id="PTHR43303">
    <property type="entry name" value="NADPH DEHYDROGENASE C23G7.10C-RELATED"/>
    <property type="match status" value="1"/>
</dbReference>
<keyword evidence="5" id="KW-0560">Oxidoreductase</keyword>
<evidence type="ECO:0000313" key="7">
    <source>
        <dbReference type="EMBL" id="GJJ69807.1"/>
    </source>
</evidence>
<dbReference type="GO" id="GO:0003959">
    <property type="term" value="F:NADPH dehydrogenase activity"/>
    <property type="evidence" value="ECO:0007669"/>
    <property type="project" value="InterPro"/>
</dbReference>
<feature type="domain" description="NADH:flavin oxidoreductase/NADH oxidase N-terminal" evidence="6">
    <location>
        <begin position="5"/>
        <end position="312"/>
    </location>
</feature>
<keyword evidence="8" id="KW-1185">Reference proteome</keyword>
<dbReference type="Proteomes" id="UP000827284">
    <property type="component" value="Unassembled WGS sequence"/>
</dbReference>
<dbReference type="PANTHER" id="PTHR43303:SF4">
    <property type="entry name" value="NADPH DEHYDROGENASE C23G7.10C-RELATED"/>
    <property type="match status" value="1"/>
</dbReference>
<keyword evidence="3" id="KW-0288">FMN</keyword>
<dbReference type="Pfam" id="PF00724">
    <property type="entry name" value="Oxidored_FMN"/>
    <property type="match status" value="1"/>
</dbReference>
<accession>A0A9P3H4B6</accession>
<protein>
    <recommendedName>
        <fullName evidence="6">NADH:flavin oxidoreductase/NADH oxidase N-terminal domain-containing protein</fullName>
    </recommendedName>
</protein>
<dbReference type="GO" id="GO:0050661">
    <property type="term" value="F:NADP binding"/>
    <property type="evidence" value="ECO:0007669"/>
    <property type="project" value="InterPro"/>
</dbReference>
<reference evidence="7" key="2">
    <citation type="journal article" date="2022" name="Microbiol. Resour. Announc.">
        <title>Whole-Genome Sequence of Entomortierella parvispora E1425, a Mucoromycotan Fungus Associated with Burkholderiaceae-Related Endosymbiotic Bacteria.</title>
        <authorList>
            <person name="Herlambang A."/>
            <person name="Guo Y."/>
            <person name="Takashima Y."/>
            <person name="Narisawa K."/>
            <person name="Ohta H."/>
            <person name="Nishizawa T."/>
        </authorList>
    </citation>
    <scope>NUCLEOTIDE SEQUENCE</scope>
    <source>
        <strain evidence="7">E1425</strain>
    </source>
</reference>
<dbReference type="AlphaFoldDB" id="A0A9P3H4B6"/>